<evidence type="ECO:0000256" key="2">
    <source>
        <dbReference type="SAM" id="MobiDB-lite"/>
    </source>
</evidence>
<dbReference type="PANTHER" id="PTHR47256">
    <property type="entry name" value="ZN(II)2CYS6 TRANSCRIPTION FACTOR (EUROFUNG)-RELATED"/>
    <property type="match status" value="1"/>
</dbReference>
<dbReference type="GO" id="GO:0008270">
    <property type="term" value="F:zinc ion binding"/>
    <property type="evidence" value="ECO:0007669"/>
    <property type="project" value="InterPro"/>
</dbReference>
<evidence type="ECO:0008006" key="5">
    <source>
        <dbReference type="Google" id="ProtNLM"/>
    </source>
</evidence>
<dbReference type="InterPro" id="IPR036864">
    <property type="entry name" value="Zn2-C6_fun-type_DNA-bd_sf"/>
</dbReference>
<dbReference type="InterPro" id="IPR053187">
    <property type="entry name" value="Notoamide_regulator"/>
</dbReference>
<dbReference type="AlphaFoldDB" id="A0AAD8V4L3"/>
<dbReference type="CDD" id="cd12148">
    <property type="entry name" value="fungal_TF_MHR"/>
    <property type="match status" value="1"/>
</dbReference>
<protein>
    <recommendedName>
        <fullName evidence="5">Zn(2)-C6 fungal-type domain-containing protein</fullName>
    </recommendedName>
</protein>
<feature type="region of interest" description="Disordered" evidence="2">
    <location>
        <begin position="253"/>
        <end position="280"/>
    </location>
</feature>
<dbReference type="RefSeq" id="XP_060412847.1">
    <property type="nucleotide sequence ID" value="XM_060554981.1"/>
</dbReference>
<proteinExistence type="predicted"/>
<dbReference type="EMBL" id="JAHLJV010000040">
    <property type="protein sequence ID" value="KAK1585864.1"/>
    <property type="molecule type" value="Genomic_DNA"/>
</dbReference>
<evidence type="ECO:0000313" key="4">
    <source>
        <dbReference type="Proteomes" id="UP001230504"/>
    </source>
</evidence>
<accession>A0AAD8V4L3</accession>
<feature type="region of interest" description="Disordered" evidence="2">
    <location>
        <begin position="1"/>
        <end position="45"/>
    </location>
</feature>
<gene>
    <name evidence="3" type="ORF">LY79DRAFT_517912</name>
</gene>
<dbReference type="PANTHER" id="PTHR47256:SF1">
    <property type="entry name" value="ZN(II)2CYS6 TRANSCRIPTION FACTOR (EUROFUNG)"/>
    <property type="match status" value="1"/>
</dbReference>
<dbReference type="GeneID" id="85439221"/>
<reference evidence="3" key="1">
    <citation type="submission" date="2021-06" db="EMBL/GenBank/DDBJ databases">
        <title>Comparative genomics, transcriptomics and evolutionary studies reveal genomic signatures of adaptation to plant cell wall in hemibiotrophic fungi.</title>
        <authorList>
            <consortium name="DOE Joint Genome Institute"/>
            <person name="Baroncelli R."/>
            <person name="Diaz J.F."/>
            <person name="Benocci T."/>
            <person name="Peng M."/>
            <person name="Battaglia E."/>
            <person name="Haridas S."/>
            <person name="Andreopoulos W."/>
            <person name="Labutti K."/>
            <person name="Pangilinan J."/>
            <person name="Floch G.L."/>
            <person name="Makela M.R."/>
            <person name="Henrissat B."/>
            <person name="Grigoriev I.V."/>
            <person name="Crouch J.A."/>
            <person name="De Vries R.P."/>
            <person name="Sukno S.A."/>
            <person name="Thon M.R."/>
        </authorList>
    </citation>
    <scope>NUCLEOTIDE SEQUENCE</scope>
    <source>
        <strain evidence="3">CBS 125086</strain>
    </source>
</reference>
<name>A0AAD8V4L3_9PEZI</name>
<dbReference type="Proteomes" id="UP001230504">
    <property type="component" value="Unassembled WGS sequence"/>
</dbReference>
<dbReference type="GO" id="GO:0000981">
    <property type="term" value="F:DNA-binding transcription factor activity, RNA polymerase II-specific"/>
    <property type="evidence" value="ECO:0007669"/>
    <property type="project" value="InterPro"/>
</dbReference>
<keyword evidence="4" id="KW-1185">Reference proteome</keyword>
<dbReference type="CDD" id="cd00067">
    <property type="entry name" value="GAL4"/>
    <property type="match status" value="1"/>
</dbReference>
<organism evidence="3 4">
    <name type="scientific">Colletotrichum navitas</name>
    <dbReference type="NCBI Taxonomy" id="681940"/>
    <lineage>
        <taxon>Eukaryota</taxon>
        <taxon>Fungi</taxon>
        <taxon>Dikarya</taxon>
        <taxon>Ascomycota</taxon>
        <taxon>Pezizomycotina</taxon>
        <taxon>Sordariomycetes</taxon>
        <taxon>Hypocreomycetidae</taxon>
        <taxon>Glomerellales</taxon>
        <taxon>Glomerellaceae</taxon>
        <taxon>Colletotrichum</taxon>
        <taxon>Colletotrichum graminicola species complex</taxon>
    </lineage>
</organism>
<sequence>MPLDSQRNRPLLPRLAQPSPRELEATNGDEGSSKRRKRRRPYTPKACNFCREKKNAVSKPEAPPLPSHSNSCNPSNTHVQWCATVVSTDHTPLTMSSPKCDGQPQCSQCLRRGLKCEYRVITDTVLKAIPPGSQLVDKEEALGNSDAADLLEILKRMPDDVALEALRFPRTGDEPAEAVSALRSYDVGLSQVALNRAILPPTQSSLEFELMMRHPLAYPAWAPVQPTKLDLEFLLRPSRVRWEGTGPALVIGSSDQQSNLPPYGHRRREPSLDGASPIVPPEPSALYDNRLLSIDISRWTDVPITNNFFIAVLQLHLETDYPLMPLIDTDLLLDGLLGENEFCSRILVNALFAWACQGYAVVEPNAPLTGQTFYKEAKGLWKGTKDARATDHVCTVAAVYYLFITAVSFGAGAEYLEFLGDLLEMSQRLGLFNIDPSRMEESNANDSVNHQRAKAQIAWVLFTCLTFFSLHLHQRLIEHPPRAPLPERRPHITQDTGLTKERNIGMQNANLLREQCRLFLIVHDMVQVMYGSEETPCAEAATLAFAGETYQRLLVWADELPLEMAQGDQCSHHVMISHIYYHVVIIDLYRPLLQQNGAPRQRLPAFRSAEATPDAVYAASVNQLKRIVLLYRQKYPESSYCFCWHSALLYLANAMLSEAKVSVHGPEWRFYFLLCMACFQTLYTSFRLAKGITLSLLSMALERGVMEISRARDIRRDLELRGRYHEVSDRVAVSWVVDLDLAMTDPSAAQAENLLQRLQQLQIHEANENAESPDIQ</sequence>
<evidence type="ECO:0000256" key="1">
    <source>
        <dbReference type="ARBA" id="ARBA00023242"/>
    </source>
</evidence>
<comment type="caution">
    <text evidence="3">The sequence shown here is derived from an EMBL/GenBank/DDBJ whole genome shotgun (WGS) entry which is preliminary data.</text>
</comment>
<dbReference type="Gene3D" id="4.10.240.10">
    <property type="entry name" value="Zn(2)-C6 fungal-type DNA-binding domain"/>
    <property type="match status" value="1"/>
</dbReference>
<keyword evidence="1" id="KW-0539">Nucleus</keyword>
<evidence type="ECO:0000313" key="3">
    <source>
        <dbReference type="EMBL" id="KAK1585864.1"/>
    </source>
</evidence>
<dbReference type="InterPro" id="IPR001138">
    <property type="entry name" value="Zn2Cys6_DnaBD"/>
</dbReference>